<feature type="compositionally biased region" description="Basic and acidic residues" evidence="1">
    <location>
        <begin position="152"/>
        <end position="167"/>
    </location>
</feature>
<dbReference type="GO" id="GO:0003697">
    <property type="term" value="F:single-stranded DNA binding"/>
    <property type="evidence" value="ECO:0007669"/>
    <property type="project" value="InterPro"/>
</dbReference>
<dbReference type="EMBL" id="JACIEU010000039">
    <property type="protein sequence ID" value="MBB4151499.1"/>
    <property type="molecule type" value="Genomic_DNA"/>
</dbReference>
<accession>A0A7W6PYL0</accession>
<dbReference type="Pfam" id="PF08401">
    <property type="entry name" value="ArdcN"/>
    <property type="match status" value="1"/>
</dbReference>
<evidence type="ECO:0000313" key="4">
    <source>
        <dbReference type="EMBL" id="MBB4151499.1"/>
    </source>
</evidence>
<dbReference type="Pfam" id="PF18818">
    <property type="entry name" value="MPTase-PolyVal"/>
    <property type="match status" value="1"/>
</dbReference>
<dbReference type="InterPro" id="IPR017113">
    <property type="entry name" value="Antirestriction_ArdC"/>
</dbReference>
<comment type="caution">
    <text evidence="4">The sequence shown here is derived from an EMBL/GenBank/DDBJ whole genome shotgun (WGS) entry which is preliminary data.</text>
</comment>
<feature type="domain" description="Polyvalent protein metallopeptidase" evidence="3">
    <location>
        <begin position="209"/>
        <end position="334"/>
    </location>
</feature>
<sequence length="356" mass="39529">MCRAGDPPPPQSALIAPFPDPLRQQAEADDASAFGFIFRKGNKHMARKSARSAQANRIDVYEEVTASIIALLEEGTRPWSPSWASGAATLPMRHEGTPYRGINILLLWSAAMGHGYANPFWMTYRQARELGGQVRKGEKGSLVVHAGTFTPKDNEAEQHQSDDDGEDRTRRYLKRYVVFNVEQIDGLDMAKYPVPVVEIKNRDERDPDLDAAFARYPVPYSEGGSSAFYRQSEDRIQMPAFGDFVSGNAFYATLAHEGIHSTGHPDRLDRDSLRDYGKSKEIRAFEELIAEIGAAMLCAQLGMKPTEREDHAAYIADWLKALRGDKRAIFRAAAAAQAASELILSHMTDEPARQAA</sequence>
<dbReference type="RefSeq" id="WP_246428446.1">
    <property type="nucleotide sequence ID" value="NZ_JACIEU010000039.1"/>
</dbReference>
<dbReference type="PIRSF" id="PIRSF037112">
    <property type="entry name" value="Antirestriction_ArdC"/>
    <property type="match status" value="1"/>
</dbReference>
<organism evidence="4 5">
    <name type="scientific">Sphingobium scionense</name>
    <dbReference type="NCBI Taxonomy" id="1404341"/>
    <lineage>
        <taxon>Bacteria</taxon>
        <taxon>Pseudomonadati</taxon>
        <taxon>Pseudomonadota</taxon>
        <taxon>Alphaproteobacteria</taxon>
        <taxon>Sphingomonadales</taxon>
        <taxon>Sphingomonadaceae</taxon>
        <taxon>Sphingobium</taxon>
    </lineage>
</organism>
<evidence type="ECO:0000259" key="3">
    <source>
        <dbReference type="Pfam" id="PF18818"/>
    </source>
</evidence>
<proteinExistence type="predicted"/>
<evidence type="ECO:0000259" key="2">
    <source>
        <dbReference type="Pfam" id="PF08401"/>
    </source>
</evidence>
<evidence type="ECO:0000313" key="5">
    <source>
        <dbReference type="Proteomes" id="UP000590524"/>
    </source>
</evidence>
<evidence type="ECO:0000256" key="1">
    <source>
        <dbReference type="SAM" id="MobiDB-lite"/>
    </source>
</evidence>
<reference evidence="4 5" key="1">
    <citation type="submission" date="2020-08" db="EMBL/GenBank/DDBJ databases">
        <title>Genomic Encyclopedia of Type Strains, Phase IV (KMG-IV): sequencing the most valuable type-strain genomes for metagenomic binning, comparative biology and taxonomic classification.</title>
        <authorList>
            <person name="Goeker M."/>
        </authorList>
    </citation>
    <scope>NUCLEOTIDE SEQUENCE [LARGE SCALE GENOMIC DNA]</scope>
    <source>
        <strain evidence="4 5">DSM 19371</strain>
    </source>
</reference>
<gene>
    <name evidence="4" type="ORF">GGQ90_005313</name>
</gene>
<protein>
    <submittedName>
        <fullName evidence="4">Antirestriction protein ArdC</fullName>
    </submittedName>
</protein>
<dbReference type="InterPro" id="IPR041459">
    <property type="entry name" value="MPTase-PolyVal"/>
</dbReference>
<dbReference type="Proteomes" id="UP000590524">
    <property type="component" value="Unassembled WGS sequence"/>
</dbReference>
<dbReference type="InterPro" id="IPR013610">
    <property type="entry name" value="ArdC_N"/>
</dbReference>
<feature type="domain" description="N-terminal" evidence="2">
    <location>
        <begin position="59"/>
        <end position="179"/>
    </location>
</feature>
<keyword evidence="5" id="KW-1185">Reference proteome</keyword>
<feature type="region of interest" description="Disordered" evidence="1">
    <location>
        <begin position="148"/>
        <end position="167"/>
    </location>
</feature>
<name>A0A7W6PYL0_9SPHN</name>
<dbReference type="AlphaFoldDB" id="A0A7W6PYL0"/>